<protein>
    <submittedName>
        <fullName evidence="1">Uncharacterized protein</fullName>
    </submittedName>
</protein>
<accession>A0A0F9C3H2</accession>
<organism evidence="1">
    <name type="scientific">marine sediment metagenome</name>
    <dbReference type="NCBI Taxonomy" id="412755"/>
    <lineage>
        <taxon>unclassified sequences</taxon>
        <taxon>metagenomes</taxon>
        <taxon>ecological metagenomes</taxon>
    </lineage>
</organism>
<name>A0A0F9C3H2_9ZZZZ</name>
<feature type="non-terminal residue" evidence="1">
    <location>
        <position position="362"/>
    </location>
</feature>
<dbReference type="AlphaFoldDB" id="A0A0F9C3H2"/>
<evidence type="ECO:0000313" key="1">
    <source>
        <dbReference type="EMBL" id="KKL28745.1"/>
    </source>
</evidence>
<proteinExistence type="predicted"/>
<reference evidence="1" key="1">
    <citation type="journal article" date="2015" name="Nature">
        <title>Complex archaea that bridge the gap between prokaryotes and eukaryotes.</title>
        <authorList>
            <person name="Spang A."/>
            <person name="Saw J.H."/>
            <person name="Jorgensen S.L."/>
            <person name="Zaremba-Niedzwiedzka K."/>
            <person name="Martijn J."/>
            <person name="Lind A.E."/>
            <person name="van Eijk R."/>
            <person name="Schleper C."/>
            <person name="Guy L."/>
            <person name="Ettema T.J."/>
        </authorList>
    </citation>
    <scope>NUCLEOTIDE SEQUENCE</scope>
</reference>
<gene>
    <name evidence="1" type="ORF">LCGC14_2372050</name>
</gene>
<sequence>MSRSILPGLEYPAVTEDGRIEGTQHPTSPLDAANKEYVDTAVANMRWDFYFNAAASGIGAYYEMANLPTGDAESTFTSNALGAGDDQLIFSWITDTVVPFTSIEAGVIDIHLHAQRTIGNRYTVLYAEVYDYTSTPTEVPIGTTELSEPITDTKTHISFHLTLGDDYEIAATSKLLVKVYANLGAGAATTIALHAEGTTAARIALPVPSEALNDIYIRHSLATAASDFLAASGAGVYVKKTLAETLALISPLTTRGDMMFMNASVNTRLAKGNDNTILAMGANDPEWKTPAAILSDIGAQPLDADLTSIALLGTAADKMLYTTNTDVWAEAAITAAGRSMVGAANAAAQLALMTTAIKAELD</sequence>
<comment type="caution">
    <text evidence="1">The sequence shown here is derived from an EMBL/GenBank/DDBJ whole genome shotgun (WGS) entry which is preliminary data.</text>
</comment>
<dbReference type="EMBL" id="LAZR01034986">
    <property type="protein sequence ID" value="KKL28745.1"/>
    <property type="molecule type" value="Genomic_DNA"/>
</dbReference>